<dbReference type="PANTHER" id="PTHR35696">
    <property type="entry name" value="ELECTRON CARRIER/IRON ION-BINDING PROTEIN"/>
    <property type="match status" value="1"/>
</dbReference>
<feature type="region of interest" description="Disordered" evidence="1">
    <location>
        <begin position="374"/>
        <end position="393"/>
    </location>
</feature>
<feature type="compositionally biased region" description="Basic and acidic residues" evidence="1">
    <location>
        <begin position="437"/>
        <end position="458"/>
    </location>
</feature>
<keyword evidence="2" id="KW-1185">Reference proteome</keyword>
<evidence type="ECO:0000313" key="2">
    <source>
        <dbReference type="Proteomes" id="UP000694861"/>
    </source>
</evidence>
<evidence type="ECO:0000313" key="3">
    <source>
        <dbReference type="RefSeq" id="XP_008229688.2"/>
    </source>
</evidence>
<name>A0ABM0NTQ7_PRUMU</name>
<evidence type="ECO:0000256" key="1">
    <source>
        <dbReference type="SAM" id="MobiDB-lite"/>
    </source>
</evidence>
<dbReference type="PANTHER" id="PTHR35696:SF1">
    <property type="entry name" value="ELECTRON CARRIER_IRON ION-BINDING PROTEIN"/>
    <property type="match status" value="1"/>
</dbReference>
<reference evidence="2" key="1">
    <citation type="journal article" date="2012" name="Nat. Commun.">
        <title>The genome of Prunus mume.</title>
        <authorList>
            <person name="Zhang Q."/>
            <person name="Chen W."/>
            <person name="Sun L."/>
            <person name="Zhao F."/>
            <person name="Huang B."/>
            <person name="Yang W."/>
            <person name="Tao Y."/>
            <person name="Wang J."/>
            <person name="Yuan Z."/>
            <person name="Fan G."/>
            <person name="Xing Z."/>
            <person name="Han C."/>
            <person name="Pan H."/>
            <person name="Zhong X."/>
            <person name="Shi W."/>
            <person name="Liang X."/>
            <person name="Du D."/>
            <person name="Sun F."/>
            <person name="Xu Z."/>
            <person name="Hao R."/>
            <person name="Lv T."/>
            <person name="Lv Y."/>
            <person name="Zheng Z."/>
            <person name="Sun M."/>
            <person name="Luo L."/>
            <person name="Cai M."/>
            <person name="Gao Y."/>
            <person name="Wang J."/>
            <person name="Yin Y."/>
            <person name="Xu X."/>
            <person name="Cheng T."/>
            <person name="Wang J."/>
        </authorList>
    </citation>
    <scope>NUCLEOTIDE SEQUENCE [LARGE SCALE GENOMIC DNA]</scope>
</reference>
<sequence>MSAREGTITEEIVIVGADFGVHDEKRMVVENILDEGAVDGEPISFKPYGAYIVKICQYLNFLMTHTCLPKWHASYQTLTSSRVEVFESLYVAVGPSYVIFVIMESQKDTVYSPNLTSTRCDNLGRNYQMVASMAKLRQKHRIPDLVGLRLKLDVKLTQLDCPFDQLAKKLDLFTCPYESCKSCCSKAQNPCHIHVLKSNATFPDKAPTSSSPLFDHQSIEASPSGNSHRVASLRQLSNNFAQFNNVHLPLRSRKPLTKKDAVAINEWRFSKLKEYKDRNIEVENEAFDRYMQNVTLLEEVFSVKSIMEESIGDEAELKSISTDNSTTATTEEDTEAMVSGLKLKLRSNPMRTNNFRKRIQQVVDEGLKKLKKRELDDGEKEPIVGTGLDQGPKEEEKWRAERASALGDLIDKLNKARNEEDLKLCLEMKSQLFKEHKLTSTSESEEKQATKNDLEPQKESNYSFPKVVSATEIDQETLNIVYTHFTSLEHIQGL</sequence>
<feature type="region of interest" description="Disordered" evidence="1">
    <location>
        <begin position="437"/>
        <end position="460"/>
    </location>
</feature>
<gene>
    <name evidence="3" type="primary">LOC103329028</name>
</gene>
<dbReference type="Proteomes" id="UP000694861">
    <property type="component" value="Linkage group LG4"/>
</dbReference>
<reference evidence="3" key="2">
    <citation type="submission" date="2025-08" db="UniProtKB">
        <authorList>
            <consortium name="RefSeq"/>
        </authorList>
    </citation>
    <scope>IDENTIFICATION</scope>
</reference>
<protein>
    <submittedName>
        <fullName evidence="3">Uncharacterized protein LOC103329028</fullName>
    </submittedName>
</protein>
<proteinExistence type="predicted"/>
<accession>A0ABM0NTQ7</accession>
<organism evidence="2 3">
    <name type="scientific">Prunus mume</name>
    <name type="common">Japanese apricot</name>
    <name type="synonym">Armeniaca mume</name>
    <dbReference type="NCBI Taxonomy" id="102107"/>
    <lineage>
        <taxon>Eukaryota</taxon>
        <taxon>Viridiplantae</taxon>
        <taxon>Streptophyta</taxon>
        <taxon>Embryophyta</taxon>
        <taxon>Tracheophyta</taxon>
        <taxon>Spermatophyta</taxon>
        <taxon>Magnoliopsida</taxon>
        <taxon>eudicotyledons</taxon>
        <taxon>Gunneridae</taxon>
        <taxon>Pentapetalae</taxon>
        <taxon>rosids</taxon>
        <taxon>fabids</taxon>
        <taxon>Rosales</taxon>
        <taxon>Rosaceae</taxon>
        <taxon>Amygdaloideae</taxon>
        <taxon>Amygdaleae</taxon>
        <taxon>Prunus</taxon>
    </lineage>
</organism>
<dbReference type="RefSeq" id="XP_008229688.2">
    <property type="nucleotide sequence ID" value="XM_008231466.2"/>
</dbReference>
<dbReference type="GeneID" id="103329028"/>